<dbReference type="GO" id="GO:0003700">
    <property type="term" value="F:DNA-binding transcription factor activity"/>
    <property type="evidence" value="ECO:0007669"/>
    <property type="project" value="InterPro"/>
</dbReference>
<dbReference type="PROSITE" id="PS01124">
    <property type="entry name" value="HTH_ARAC_FAMILY_2"/>
    <property type="match status" value="1"/>
</dbReference>
<organism evidence="6 7">
    <name type="scientific">Cohnella rhizosphaerae</name>
    <dbReference type="NCBI Taxonomy" id="1457232"/>
    <lineage>
        <taxon>Bacteria</taxon>
        <taxon>Bacillati</taxon>
        <taxon>Bacillota</taxon>
        <taxon>Bacilli</taxon>
        <taxon>Bacillales</taxon>
        <taxon>Paenibacillaceae</taxon>
        <taxon>Cohnella</taxon>
    </lineage>
</organism>
<dbReference type="InterPro" id="IPR037923">
    <property type="entry name" value="HTH-like"/>
</dbReference>
<dbReference type="Proteomes" id="UP001153404">
    <property type="component" value="Unassembled WGS sequence"/>
</dbReference>
<dbReference type="PANTHER" id="PTHR46796">
    <property type="entry name" value="HTH-TYPE TRANSCRIPTIONAL ACTIVATOR RHAS-RELATED"/>
    <property type="match status" value="1"/>
</dbReference>
<dbReference type="SUPFAM" id="SSF46689">
    <property type="entry name" value="Homeodomain-like"/>
    <property type="match status" value="2"/>
</dbReference>
<dbReference type="InterPro" id="IPR050204">
    <property type="entry name" value="AraC_XylS_family_regulators"/>
</dbReference>
<dbReference type="GO" id="GO:0043565">
    <property type="term" value="F:sequence-specific DNA binding"/>
    <property type="evidence" value="ECO:0007669"/>
    <property type="project" value="InterPro"/>
</dbReference>
<evidence type="ECO:0000256" key="2">
    <source>
        <dbReference type="ARBA" id="ARBA00023125"/>
    </source>
</evidence>
<keyword evidence="1" id="KW-0805">Transcription regulation</keyword>
<sequence length="259" mass="28575">MSKAGELHLAEGDTVYRLRRGDGLLLEPDILHEGLEAHACDYYFVHFAHADIVRLTCEAEAAEARRLLLQEEAESAEDPPRVVIPKLLSLAGKPQLHQTLADMDALCRLDIGRPYSRSLAGLKLSELLVTLGRLQQSGALGAEGGGLGAKALSKASAALDYIHLHYARRIAGEELARVFDVNFDYLNRVFKRATGLPIHRYLNRVRIGRAKELIRATALSFTEIADRTGLGDPYSFSKTFKKYVGMTPTEYAEQARGGE</sequence>
<dbReference type="SMART" id="SM00342">
    <property type="entry name" value="HTH_ARAC"/>
    <property type="match status" value="1"/>
</dbReference>
<keyword evidence="2" id="KW-0238">DNA-binding</keyword>
<comment type="caution">
    <text evidence="6">The sequence shown here is derived from an EMBL/GenBank/DDBJ whole genome shotgun (WGS) entry which is preliminary data.</text>
</comment>
<dbReference type="SUPFAM" id="SSF51215">
    <property type="entry name" value="Regulatory protein AraC"/>
    <property type="match status" value="1"/>
</dbReference>
<dbReference type="RefSeq" id="WP_277531558.1">
    <property type="nucleotide sequence ID" value="NZ_JAPDIA010000003.1"/>
</dbReference>
<dbReference type="Gene3D" id="1.10.10.60">
    <property type="entry name" value="Homeodomain-like"/>
    <property type="match status" value="2"/>
</dbReference>
<reference evidence="6" key="1">
    <citation type="submission" date="2022-10" db="EMBL/GenBank/DDBJ databases">
        <title>Comparative genomic analysis of Cohnella hashimotonis sp. nov., isolated from the International Space Station.</title>
        <authorList>
            <person name="Simpson A."/>
            <person name="Venkateswaran K."/>
        </authorList>
    </citation>
    <scope>NUCLEOTIDE SEQUENCE</scope>
    <source>
        <strain evidence="6">DSM 28161</strain>
    </source>
</reference>
<evidence type="ECO:0000256" key="1">
    <source>
        <dbReference type="ARBA" id="ARBA00023015"/>
    </source>
</evidence>
<keyword evidence="7" id="KW-1185">Reference proteome</keyword>
<protein>
    <submittedName>
        <fullName evidence="6">AraC family transcriptional regulator</fullName>
    </submittedName>
</protein>
<evidence type="ECO:0000313" key="6">
    <source>
        <dbReference type="EMBL" id="MDG0809972.1"/>
    </source>
</evidence>
<dbReference type="PROSITE" id="PS00041">
    <property type="entry name" value="HTH_ARAC_FAMILY_1"/>
    <property type="match status" value="1"/>
</dbReference>
<evidence type="ECO:0000256" key="3">
    <source>
        <dbReference type="ARBA" id="ARBA00023159"/>
    </source>
</evidence>
<dbReference type="InterPro" id="IPR018060">
    <property type="entry name" value="HTH_AraC"/>
</dbReference>
<dbReference type="EMBL" id="JAPDIA010000003">
    <property type="protein sequence ID" value="MDG0809972.1"/>
    <property type="molecule type" value="Genomic_DNA"/>
</dbReference>
<evidence type="ECO:0000313" key="7">
    <source>
        <dbReference type="Proteomes" id="UP001153404"/>
    </source>
</evidence>
<dbReference type="InterPro" id="IPR009057">
    <property type="entry name" value="Homeodomain-like_sf"/>
</dbReference>
<feature type="domain" description="HTH araC/xylS-type" evidence="5">
    <location>
        <begin position="156"/>
        <end position="254"/>
    </location>
</feature>
<evidence type="ECO:0000259" key="5">
    <source>
        <dbReference type="PROSITE" id="PS01124"/>
    </source>
</evidence>
<accession>A0A9X4KSD6</accession>
<gene>
    <name evidence="6" type="ORF">OMP40_11915</name>
</gene>
<keyword evidence="4" id="KW-0804">Transcription</keyword>
<proteinExistence type="predicted"/>
<dbReference type="Pfam" id="PF12833">
    <property type="entry name" value="HTH_18"/>
    <property type="match status" value="1"/>
</dbReference>
<dbReference type="InterPro" id="IPR018062">
    <property type="entry name" value="HTH_AraC-typ_CS"/>
</dbReference>
<keyword evidence="3" id="KW-0010">Activator</keyword>
<name>A0A9X4KSD6_9BACL</name>
<dbReference type="AlphaFoldDB" id="A0A9X4KSD6"/>
<evidence type="ECO:0000256" key="4">
    <source>
        <dbReference type="ARBA" id="ARBA00023163"/>
    </source>
</evidence>